<comment type="similarity">
    <text evidence="1">Belongs to the D-isomer specific 2-hydroxyacid dehydrogenase family.</text>
</comment>
<feature type="domain" description="D-isomer specific 2-hydroxyacid dehydrogenase NAD-binding" evidence="4">
    <location>
        <begin position="108"/>
        <end position="292"/>
    </location>
</feature>
<evidence type="ECO:0000259" key="4">
    <source>
        <dbReference type="Pfam" id="PF02826"/>
    </source>
</evidence>
<keyword evidence="2 5" id="KW-0560">Oxidoreductase</keyword>
<comment type="caution">
    <text evidence="5">The sequence shown here is derived from an EMBL/GenBank/DDBJ whole genome shotgun (WGS) entry which is preliminary data.</text>
</comment>
<gene>
    <name evidence="5" type="ORF">SDC9_67361</name>
</gene>
<dbReference type="Pfam" id="PF02826">
    <property type="entry name" value="2-Hacid_dh_C"/>
    <property type="match status" value="1"/>
</dbReference>
<dbReference type="InterPro" id="IPR050857">
    <property type="entry name" value="D-2-hydroxyacid_DH"/>
</dbReference>
<keyword evidence="3" id="KW-0520">NAD</keyword>
<dbReference type="AlphaFoldDB" id="A0A644Y331"/>
<dbReference type="PANTHER" id="PTHR42789">
    <property type="entry name" value="D-ISOMER SPECIFIC 2-HYDROXYACID DEHYDROGENASE FAMILY PROTEIN (AFU_ORTHOLOGUE AFUA_6G10090)"/>
    <property type="match status" value="1"/>
</dbReference>
<evidence type="ECO:0000256" key="1">
    <source>
        <dbReference type="ARBA" id="ARBA00005854"/>
    </source>
</evidence>
<dbReference type="InterPro" id="IPR036291">
    <property type="entry name" value="NAD(P)-bd_dom_sf"/>
</dbReference>
<dbReference type="GO" id="GO:0051287">
    <property type="term" value="F:NAD binding"/>
    <property type="evidence" value="ECO:0007669"/>
    <property type="project" value="InterPro"/>
</dbReference>
<accession>A0A644Y331</accession>
<dbReference type="GO" id="GO:0016618">
    <property type="term" value="F:hydroxypyruvate reductase [NAD(P)H] activity"/>
    <property type="evidence" value="ECO:0007669"/>
    <property type="project" value="UniProtKB-EC"/>
</dbReference>
<organism evidence="5">
    <name type="scientific">bioreactor metagenome</name>
    <dbReference type="NCBI Taxonomy" id="1076179"/>
    <lineage>
        <taxon>unclassified sequences</taxon>
        <taxon>metagenomes</taxon>
        <taxon>ecological metagenomes</taxon>
    </lineage>
</organism>
<name>A0A644Y331_9ZZZZ</name>
<evidence type="ECO:0000256" key="3">
    <source>
        <dbReference type="ARBA" id="ARBA00023027"/>
    </source>
</evidence>
<dbReference type="Gene3D" id="3.40.50.720">
    <property type="entry name" value="NAD(P)-binding Rossmann-like Domain"/>
    <property type="match status" value="2"/>
</dbReference>
<sequence>MNSRGLILFLDTTHPLLPQKLDEAGFEVKNFSGSVEELKALLPQVTGLVVRSKFTLTSDILESALNLRFIARAGAGMENIDVAYAESNGIACLSSPEGNRDAVGEQALGMLLMLMNNLRRADNEVRNSIWKREANRGFELTGKTVGIIGYGNMGSAFAQKISGFGCRVIAYDKYKTGYSSPLVEEQSMQALFDECDVVSLHVPLTEETTYLANEQFFDSFRKPVWFINTSRGMVCKTSALITAIEAGLVLGAALDVLEWEDFSFENFFRQELPAEFTWLSQSDKVVLSPHIAGWTHESNVKHAEVLFSKIIALRL</sequence>
<proteinExistence type="inferred from homology"/>
<keyword evidence="5" id="KW-0670">Pyruvate</keyword>
<evidence type="ECO:0000313" key="5">
    <source>
        <dbReference type="EMBL" id="MPM20923.1"/>
    </source>
</evidence>
<dbReference type="PROSITE" id="PS00670">
    <property type="entry name" value="D_2_HYDROXYACID_DH_2"/>
    <property type="match status" value="1"/>
</dbReference>
<evidence type="ECO:0000256" key="2">
    <source>
        <dbReference type="ARBA" id="ARBA00023002"/>
    </source>
</evidence>
<dbReference type="EC" id="1.1.1.81" evidence="5"/>
<reference evidence="5" key="1">
    <citation type="submission" date="2019-08" db="EMBL/GenBank/DDBJ databases">
        <authorList>
            <person name="Kucharzyk K."/>
            <person name="Murdoch R.W."/>
            <person name="Higgins S."/>
            <person name="Loffler F."/>
        </authorList>
    </citation>
    <scope>NUCLEOTIDE SEQUENCE</scope>
</reference>
<dbReference type="SUPFAM" id="SSF51735">
    <property type="entry name" value="NAD(P)-binding Rossmann-fold domains"/>
    <property type="match status" value="1"/>
</dbReference>
<dbReference type="PANTHER" id="PTHR42789:SF1">
    <property type="entry name" value="D-ISOMER SPECIFIC 2-HYDROXYACID DEHYDROGENASE FAMILY PROTEIN (AFU_ORTHOLOGUE AFUA_6G10090)"/>
    <property type="match status" value="1"/>
</dbReference>
<dbReference type="InterPro" id="IPR029753">
    <property type="entry name" value="D-isomer_DH_CS"/>
</dbReference>
<dbReference type="InterPro" id="IPR006140">
    <property type="entry name" value="D-isomer_DH_NAD-bd"/>
</dbReference>
<protein>
    <submittedName>
        <fullName evidence="5">Hydroxypyruvate reductase</fullName>
        <ecNumber evidence="5">1.1.1.81</ecNumber>
    </submittedName>
</protein>
<dbReference type="SUPFAM" id="SSF52283">
    <property type="entry name" value="Formate/glycerate dehydrogenase catalytic domain-like"/>
    <property type="match status" value="1"/>
</dbReference>
<dbReference type="EMBL" id="VSSQ01003483">
    <property type="protein sequence ID" value="MPM20923.1"/>
    <property type="molecule type" value="Genomic_DNA"/>
</dbReference>